<evidence type="ECO:0000313" key="2">
    <source>
        <dbReference type="Proteomes" id="UP000770717"/>
    </source>
</evidence>
<evidence type="ECO:0000313" key="1">
    <source>
        <dbReference type="EMBL" id="KAG9474107.1"/>
    </source>
</evidence>
<protein>
    <submittedName>
        <fullName evidence="1">Uncharacterized protein</fullName>
    </submittedName>
</protein>
<reference evidence="1" key="1">
    <citation type="thesis" date="2020" institute="ProQuest LLC" country="789 East Eisenhower Parkway, Ann Arbor, MI, USA">
        <title>Comparative Genomics and Chromosome Evolution.</title>
        <authorList>
            <person name="Mudd A.B."/>
        </authorList>
    </citation>
    <scope>NUCLEOTIDE SEQUENCE</scope>
    <source>
        <strain evidence="1">HN-11 Male</strain>
        <tissue evidence="1">Kidney and liver</tissue>
    </source>
</reference>
<organism evidence="1 2">
    <name type="scientific">Eleutherodactylus coqui</name>
    <name type="common">Puerto Rican coqui</name>
    <dbReference type="NCBI Taxonomy" id="57060"/>
    <lineage>
        <taxon>Eukaryota</taxon>
        <taxon>Metazoa</taxon>
        <taxon>Chordata</taxon>
        <taxon>Craniata</taxon>
        <taxon>Vertebrata</taxon>
        <taxon>Euteleostomi</taxon>
        <taxon>Amphibia</taxon>
        <taxon>Batrachia</taxon>
        <taxon>Anura</taxon>
        <taxon>Neobatrachia</taxon>
        <taxon>Hyloidea</taxon>
        <taxon>Eleutherodactylidae</taxon>
        <taxon>Eleutherodactylinae</taxon>
        <taxon>Eleutherodactylus</taxon>
        <taxon>Eleutherodactylus</taxon>
    </lineage>
</organism>
<dbReference type="Proteomes" id="UP000770717">
    <property type="component" value="Unassembled WGS sequence"/>
</dbReference>
<sequence>MAHKYIILIESKILMHNGNYGGFLGTRGSPFTFFIFSKYLINKTDRGKFNFNEDIRKTGCLGIYKIVGVRYVFFTTHVFLTLW</sequence>
<name>A0A8J6EQU7_ELECQ</name>
<keyword evidence="2" id="KW-1185">Reference proteome</keyword>
<gene>
    <name evidence="1" type="ORF">GDO78_004417</name>
</gene>
<comment type="caution">
    <text evidence="1">The sequence shown here is derived from an EMBL/GenBank/DDBJ whole genome shotgun (WGS) entry which is preliminary data.</text>
</comment>
<dbReference type="AlphaFoldDB" id="A0A8J6EQU7"/>
<proteinExistence type="predicted"/>
<dbReference type="EMBL" id="WNTK01000013">
    <property type="protein sequence ID" value="KAG9474107.1"/>
    <property type="molecule type" value="Genomic_DNA"/>
</dbReference>
<accession>A0A8J6EQU7</accession>